<gene>
    <name evidence="1" type="ORF">Q8W30_02250</name>
</gene>
<accession>A0ABT9ER25</accession>
<dbReference type="Gene3D" id="3.40.190.10">
    <property type="entry name" value="Periplasmic binding protein-like II"/>
    <property type="match status" value="2"/>
</dbReference>
<dbReference type="RefSeq" id="WP_303495584.1">
    <property type="nucleotide sequence ID" value="NZ_JAUOPL010000001.1"/>
</dbReference>
<evidence type="ECO:0000313" key="1">
    <source>
        <dbReference type="EMBL" id="MDP2521380.1"/>
    </source>
</evidence>
<evidence type="ECO:0008006" key="3">
    <source>
        <dbReference type="Google" id="ProtNLM"/>
    </source>
</evidence>
<keyword evidence="2" id="KW-1185">Reference proteome</keyword>
<dbReference type="Proteomes" id="UP001177341">
    <property type="component" value="Unassembled WGS sequence"/>
</dbReference>
<comment type="caution">
    <text evidence="1">The sequence shown here is derived from an EMBL/GenBank/DDBJ whole genome shotgun (WGS) entry which is preliminary data.</text>
</comment>
<dbReference type="EMBL" id="JAUYVO010000001">
    <property type="protein sequence ID" value="MDP2521380.1"/>
    <property type="molecule type" value="Genomic_DNA"/>
</dbReference>
<reference evidence="1" key="1">
    <citation type="submission" date="2023-07" db="EMBL/GenBank/DDBJ databases">
        <title>Genome content predicts the carbon catabolic preferences of heterotrophic bacteria.</title>
        <authorList>
            <person name="Gralka M."/>
        </authorList>
    </citation>
    <scope>NUCLEOTIDE SEQUENCE</scope>
    <source>
        <strain evidence="1">5G01</strain>
    </source>
</reference>
<organism evidence="1 2">
    <name type="scientific">Neptunomonas phycophila</name>
    <dbReference type="NCBI Taxonomy" id="1572645"/>
    <lineage>
        <taxon>Bacteria</taxon>
        <taxon>Pseudomonadati</taxon>
        <taxon>Pseudomonadota</taxon>
        <taxon>Gammaproteobacteria</taxon>
        <taxon>Oceanospirillales</taxon>
        <taxon>Oceanospirillaceae</taxon>
        <taxon>Neptunomonas</taxon>
    </lineage>
</organism>
<evidence type="ECO:0000313" key="2">
    <source>
        <dbReference type="Proteomes" id="UP001177341"/>
    </source>
</evidence>
<name>A0ABT9ER25_9GAMM</name>
<proteinExistence type="predicted"/>
<protein>
    <recommendedName>
        <fullName evidence="3">LysR substrate-binding domain-containing protein</fullName>
    </recommendedName>
</protein>
<sequence>MDASEMGFTLVPDQVKRLTRENVSFVEITGDSISVPAIASRRRGEAPNSVMRLANTILAELVENRLTGRYP</sequence>